<evidence type="ECO:0008006" key="4">
    <source>
        <dbReference type="Google" id="ProtNLM"/>
    </source>
</evidence>
<feature type="compositionally biased region" description="Polar residues" evidence="1">
    <location>
        <begin position="252"/>
        <end position="263"/>
    </location>
</feature>
<feature type="compositionally biased region" description="Gly residues" evidence="1">
    <location>
        <begin position="317"/>
        <end position="327"/>
    </location>
</feature>
<protein>
    <recommendedName>
        <fullName evidence="4">HCNGP-domain-containing protein</fullName>
    </recommendedName>
</protein>
<comment type="caution">
    <text evidence="2">The sequence shown here is derived from an EMBL/GenBank/DDBJ whole genome shotgun (WGS) entry which is preliminary data.</text>
</comment>
<dbReference type="AlphaFoldDB" id="A0AAW0FHH3"/>
<dbReference type="PANTHER" id="PTHR13464">
    <property type="entry name" value="TRANSCRIPTIONAL REGULATOR PROTEIN HCNGP"/>
    <property type="match status" value="1"/>
</dbReference>
<reference evidence="2 3" key="1">
    <citation type="submission" date="2022-09" db="EMBL/GenBank/DDBJ databases">
        <authorList>
            <person name="Palmer J.M."/>
        </authorList>
    </citation>
    <scope>NUCLEOTIDE SEQUENCE [LARGE SCALE GENOMIC DNA]</scope>
    <source>
        <strain evidence="2 3">DSM 7382</strain>
    </source>
</reference>
<dbReference type="GO" id="GO:0006355">
    <property type="term" value="P:regulation of DNA-templated transcription"/>
    <property type="evidence" value="ECO:0007669"/>
    <property type="project" value="InterPro"/>
</dbReference>
<feature type="compositionally biased region" description="Basic residues" evidence="1">
    <location>
        <begin position="53"/>
        <end position="66"/>
    </location>
</feature>
<dbReference type="Pfam" id="PF07818">
    <property type="entry name" value="HCNGP"/>
    <property type="match status" value="1"/>
</dbReference>
<dbReference type="PANTHER" id="PTHR13464:SF0">
    <property type="entry name" value="SAP30-BINDING PROTEIN"/>
    <property type="match status" value="1"/>
</dbReference>
<proteinExistence type="predicted"/>
<keyword evidence="3" id="KW-1185">Reference proteome</keyword>
<feature type="compositionally biased region" description="Polar residues" evidence="1">
    <location>
        <begin position="93"/>
        <end position="112"/>
    </location>
</feature>
<dbReference type="GO" id="GO:0005634">
    <property type="term" value="C:nucleus"/>
    <property type="evidence" value="ECO:0007669"/>
    <property type="project" value="TreeGrafter"/>
</dbReference>
<gene>
    <name evidence="2" type="ORF">QCA50_016725</name>
</gene>
<evidence type="ECO:0000313" key="3">
    <source>
        <dbReference type="Proteomes" id="UP001385951"/>
    </source>
</evidence>
<organism evidence="2 3">
    <name type="scientific">Cerrena zonata</name>
    <dbReference type="NCBI Taxonomy" id="2478898"/>
    <lineage>
        <taxon>Eukaryota</taxon>
        <taxon>Fungi</taxon>
        <taxon>Dikarya</taxon>
        <taxon>Basidiomycota</taxon>
        <taxon>Agaricomycotina</taxon>
        <taxon>Agaricomycetes</taxon>
        <taxon>Polyporales</taxon>
        <taxon>Cerrenaceae</taxon>
        <taxon>Cerrena</taxon>
    </lineage>
</organism>
<dbReference type="Proteomes" id="UP001385951">
    <property type="component" value="Unassembled WGS sequence"/>
</dbReference>
<accession>A0AAW0FHH3</accession>
<dbReference type="InterPro" id="IPR012479">
    <property type="entry name" value="SAP30BP"/>
</dbReference>
<evidence type="ECO:0000256" key="1">
    <source>
        <dbReference type="SAM" id="MobiDB-lite"/>
    </source>
</evidence>
<feature type="compositionally biased region" description="Low complexity" evidence="1">
    <location>
        <begin position="79"/>
        <end position="92"/>
    </location>
</feature>
<feature type="region of interest" description="Disordered" evidence="1">
    <location>
        <begin position="1"/>
        <end position="121"/>
    </location>
</feature>
<feature type="compositionally biased region" description="Low complexity" evidence="1">
    <location>
        <begin position="306"/>
        <end position="316"/>
    </location>
</feature>
<name>A0AAW0FHH3_9APHY</name>
<feature type="region of interest" description="Disordered" evidence="1">
    <location>
        <begin position="298"/>
        <end position="333"/>
    </location>
</feature>
<sequence length="333" mass="36631">MLHGLSAYGDDSQSDSEDHSHKPSTSKRNNANDAGLRESDKGSGPSKSPQVVIKRHTNIKKPRPRPRSTLLEDEDPGPSSSTSHLQHSMSSLDVTASMSDNNGQLLPYSNSEMPDEDEVHQSVDMPETLDDEPTEVIDELAKIRTLLRPPPIHGIQDWGIPPEPEGECDPDIEAKLAQFHALKRDSVNPKHFNDSLMSNRSFRNPHLYAKLVEFVDVDERTTNFPKHIWDPWDIQEEWFADRIAEHQKSRSEQQTASQSQNAGKRTHLDFTAGSSTAASTSSVTHEYGAKKSRYQQTLGGYGNGVGASSSSSSSGRVLGGGGLGRGRLGGRWK</sequence>
<dbReference type="EMBL" id="JASBNA010000051">
    <property type="protein sequence ID" value="KAK7680216.1"/>
    <property type="molecule type" value="Genomic_DNA"/>
</dbReference>
<evidence type="ECO:0000313" key="2">
    <source>
        <dbReference type="EMBL" id="KAK7680216.1"/>
    </source>
</evidence>
<feature type="region of interest" description="Disordered" evidence="1">
    <location>
        <begin position="245"/>
        <end position="266"/>
    </location>
</feature>